<dbReference type="CDD" id="cd14948">
    <property type="entry name" value="BACON"/>
    <property type="match status" value="1"/>
</dbReference>
<feature type="domain" description="BACON" evidence="2">
    <location>
        <begin position="157"/>
        <end position="214"/>
    </location>
</feature>
<feature type="signal peptide" evidence="1">
    <location>
        <begin position="1"/>
        <end position="26"/>
    </location>
</feature>
<reference evidence="3 4" key="1">
    <citation type="journal article" date="2019" name="Nat. Med.">
        <title>A library of human gut bacterial isolates paired with longitudinal multiomics data enables mechanistic microbiome research.</title>
        <authorList>
            <person name="Poyet M."/>
            <person name="Groussin M."/>
            <person name="Gibbons S.M."/>
            <person name="Avila-Pacheco J."/>
            <person name="Jiang X."/>
            <person name="Kearney S.M."/>
            <person name="Perrotta A.R."/>
            <person name="Berdy B."/>
            <person name="Zhao S."/>
            <person name="Lieberman T.D."/>
            <person name="Swanson P.K."/>
            <person name="Smith M."/>
            <person name="Roesemann S."/>
            <person name="Alexander J.E."/>
            <person name="Rich S.A."/>
            <person name="Livny J."/>
            <person name="Vlamakis H."/>
            <person name="Clish C."/>
            <person name="Bullock K."/>
            <person name="Deik A."/>
            <person name="Scott J."/>
            <person name="Pierce K.A."/>
            <person name="Xavier R.J."/>
            <person name="Alm E.J."/>
        </authorList>
    </citation>
    <scope>NUCLEOTIDE SEQUENCE [LARGE SCALE GENOMIC DNA]</scope>
    <source>
        <strain evidence="3 4">BIOML-A1</strain>
    </source>
</reference>
<name>A0ABQ6S724_9BACT</name>
<evidence type="ECO:0000259" key="2">
    <source>
        <dbReference type="Pfam" id="PF13004"/>
    </source>
</evidence>
<dbReference type="InterPro" id="IPR032675">
    <property type="entry name" value="LRR_dom_sf"/>
</dbReference>
<proteinExistence type="predicted"/>
<dbReference type="InterPro" id="IPR013783">
    <property type="entry name" value="Ig-like_fold"/>
</dbReference>
<dbReference type="Gene3D" id="2.60.40.10">
    <property type="entry name" value="Immunoglobulins"/>
    <property type="match status" value="1"/>
</dbReference>
<dbReference type="Proteomes" id="UP000324870">
    <property type="component" value="Unassembled WGS sequence"/>
</dbReference>
<dbReference type="PANTHER" id="PTHR45661:SF3">
    <property type="entry name" value="IG-LIKE DOMAIN-CONTAINING PROTEIN"/>
    <property type="match status" value="1"/>
</dbReference>
<protein>
    <submittedName>
        <fullName evidence="3">Leucine-rich repeat protein</fullName>
    </submittedName>
</protein>
<feature type="domain" description="BACON" evidence="2">
    <location>
        <begin position="77"/>
        <end position="124"/>
    </location>
</feature>
<evidence type="ECO:0000313" key="3">
    <source>
        <dbReference type="EMBL" id="KAA3160804.1"/>
    </source>
</evidence>
<dbReference type="PANTHER" id="PTHR45661">
    <property type="entry name" value="SURFACE ANTIGEN"/>
    <property type="match status" value="1"/>
</dbReference>
<organism evidence="3 4">
    <name type="scientific">Alistipes finegoldii</name>
    <dbReference type="NCBI Taxonomy" id="214856"/>
    <lineage>
        <taxon>Bacteria</taxon>
        <taxon>Pseudomonadati</taxon>
        <taxon>Bacteroidota</taxon>
        <taxon>Bacteroidia</taxon>
        <taxon>Bacteroidales</taxon>
        <taxon>Rikenellaceae</taxon>
        <taxon>Alistipes</taxon>
    </lineage>
</organism>
<evidence type="ECO:0000256" key="1">
    <source>
        <dbReference type="SAM" id="SignalP"/>
    </source>
</evidence>
<dbReference type="InterPro" id="IPR024361">
    <property type="entry name" value="BACON"/>
</dbReference>
<accession>A0ABQ6S724</accession>
<sequence>MSNFNPIVMRQFYALLCLLLFSGACSEDDTPNPAVKFSSPDSDVKISQDGTSAAITATHHAGQFVLTMEKNFEAVPESDRSWCTAVLSGDRLTVEIEENAEELRNAAISIMNGESVIGKITVEQGVAPTLSLESNTAEFTNEGGGIDPITVTTNQERWDAACDAGWITISKEGDKLRLTASPNPDGGNRPAVVTVTTGCKDNPAEVSAAINVTQGPPSLILEYTVPAGGKIILPLSGAIDCTVDYGDGYSEKLALTLNPATGSLINYEYAEAGVYEVSVSGSVEQLYSLQGHSETSRSYLTAVKQWGNVNLTSMYYAFYLCSNLKTLPENTTDSFAEVTTFKYAFEGCSGLQTIPASLFSGCDKVTDVLGCFTKCASLTSVPENLLAPLKNVTSLQSFLAHCKQLKTIPAGFFARSPQITTLKYTFSGNTAFETLPAGLFKGLANATNFEETFYGCTALKEIPDEFFAGCTSADIFRSCFFGNKALTKVGRNVFKGCTNVTSYKWLLANCTELVSVPADMFDDSRKVTDFSGTFRDAAKLAVESPYTTIDGVKVHIYERSLHPDAFTAPKSFGTCFRGCTALTDWEAIGSGYAAWTK</sequence>
<keyword evidence="1" id="KW-0732">Signal</keyword>
<dbReference type="InterPro" id="IPR053139">
    <property type="entry name" value="Surface_bspA-like"/>
</dbReference>
<dbReference type="Gene3D" id="3.80.10.10">
    <property type="entry name" value="Ribonuclease Inhibitor"/>
    <property type="match status" value="2"/>
</dbReference>
<gene>
    <name evidence="3" type="ORF">F2A26_00470</name>
</gene>
<dbReference type="SUPFAM" id="SSF52058">
    <property type="entry name" value="L domain-like"/>
    <property type="match status" value="1"/>
</dbReference>
<comment type="caution">
    <text evidence="3">The sequence shown here is derived from an EMBL/GenBank/DDBJ whole genome shotgun (WGS) entry which is preliminary data.</text>
</comment>
<dbReference type="Pfam" id="PF13004">
    <property type="entry name" value="BACON"/>
    <property type="match status" value="2"/>
</dbReference>
<feature type="chain" id="PRO_5045206747" evidence="1">
    <location>
        <begin position="27"/>
        <end position="597"/>
    </location>
</feature>
<evidence type="ECO:0000313" key="4">
    <source>
        <dbReference type="Proteomes" id="UP000324870"/>
    </source>
</evidence>
<dbReference type="EMBL" id="VVND01000001">
    <property type="protein sequence ID" value="KAA3160804.1"/>
    <property type="molecule type" value="Genomic_DNA"/>
</dbReference>
<keyword evidence="4" id="KW-1185">Reference proteome</keyword>